<evidence type="ECO:0000256" key="3">
    <source>
        <dbReference type="ARBA" id="ARBA00022763"/>
    </source>
</evidence>
<dbReference type="PANTHER" id="PTHR23240:SF6">
    <property type="entry name" value="DNA CROSS-LINK REPAIR 1A PROTEIN"/>
    <property type="match status" value="1"/>
</dbReference>
<dbReference type="Pfam" id="PF07522">
    <property type="entry name" value="DRMBL"/>
    <property type="match status" value="1"/>
</dbReference>
<dbReference type="SUPFAM" id="SSF56281">
    <property type="entry name" value="Metallo-hydrolase/oxidoreductase"/>
    <property type="match status" value="1"/>
</dbReference>
<comment type="caution">
    <text evidence="11">The sequence shown here is derived from an EMBL/GenBank/DDBJ whole genome shotgun (WGS) entry which is preliminary data.</text>
</comment>
<feature type="compositionally biased region" description="Low complexity" evidence="8">
    <location>
        <begin position="475"/>
        <end position="485"/>
    </location>
</feature>
<feature type="domain" description="DNA repair metallo-beta-lactamase" evidence="9">
    <location>
        <begin position="742"/>
        <end position="846"/>
    </location>
</feature>
<evidence type="ECO:0000256" key="4">
    <source>
        <dbReference type="ARBA" id="ARBA00023204"/>
    </source>
</evidence>
<sequence>MDGEVEEGDIWDEKSLKQLERKRGQSVRRNEKPTNLPRKSPKSKRTASNLTKPQRRCRLQVSQKTKTDNSQTIIKNSVGKLKRKREDSSSSCKELNDEDSTFSHQLSGSQVDSAVVDNKITPQKSIVDGYCPRCQMPFVALVGESPGWHVSDCLGRKYSFIGDCPEGVHCRSTFSPHYERYSHKLLASVRSYGHIYRGDEGESNGNIDNLMHKQHERAIKSSRQLNFSEKPFLSESLHKDEDECESSGSPGATVGLPYGRANGAIEAVQLDENKTSKELPCNIHSSPQHSNLGESSKSHSLPLQSEASMTKVETGDFQMSSDDDLFGDLEVLENLCESSYAADQLTKDQQSNHSLECFDVYDKPKQCFIQPVASVVEKKSKTSEHTNEAEVNFTPSPHPLDVKKINVEEDNLGEHSSIGQKQQSILAFVRKGKEASKSKTSLKQTDIGVFFGLKPLKKPAKNITTSQNGARITNSSQSQSASQRQGHWATRKTFNNDRKNTEFTTEGQSSSQSEGLAGSNRTQTQRSCPFYKKIPNSAFTVDAFRYGNIPGCHAYFLSHFHYDHYMGLNGKFKNPIYCSKITANLVISKLCVKKEFVHPLPMNAPTIVENVQVTLLEANHCPGAVLFVFQFSSGQTYLHTGDFRASPEMERYPELHCKIDVLYLDTTYCDPNYSFPPQEETINFAVSKAVQACKQNPKTLIVCGSYTIGKERVFLAIAEALGCKVCVEKQKKKVLDCLESNQINSLITTDWKVGRIHVLPMAKLTLQNLTTYLGAHKSQYAELLAFKPTGWEYSEKREDLLMIKPSKRGNVTIYGVPYSEHSSFRELERFVKFLQPKKIIPTVNVHSAEKRAQMQAIFNSWLLKDSLKF</sequence>
<feature type="compositionally biased region" description="Polar residues" evidence="8">
    <location>
        <begin position="60"/>
        <end position="75"/>
    </location>
</feature>
<dbReference type="GO" id="GO:0006303">
    <property type="term" value="P:double-strand break repair via nonhomologous end joining"/>
    <property type="evidence" value="ECO:0007669"/>
    <property type="project" value="TreeGrafter"/>
</dbReference>
<reference evidence="11 12" key="1">
    <citation type="journal article" date="2018" name="Sci. Rep.">
        <title>Comparative analysis of the Pocillopora damicornis genome highlights role of immune system in coral evolution.</title>
        <authorList>
            <person name="Cunning R."/>
            <person name="Bay R.A."/>
            <person name="Gillette P."/>
            <person name="Baker A.C."/>
            <person name="Traylor-Knowles N."/>
        </authorList>
    </citation>
    <scope>NUCLEOTIDE SEQUENCE [LARGE SCALE GENOMIC DNA]</scope>
    <source>
        <strain evidence="11">RSMAS</strain>
        <tissue evidence="11">Whole animal</tissue>
    </source>
</reference>
<feature type="compositionally biased region" description="Basic and acidic residues" evidence="8">
    <location>
        <begin position="11"/>
        <end position="32"/>
    </location>
</feature>
<name>A0A3M6UVE6_POCDA</name>
<dbReference type="Gene3D" id="3.60.15.10">
    <property type="entry name" value="Ribonuclease Z/Hydroxyacylglutathione hydrolase-like"/>
    <property type="match status" value="1"/>
</dbReference>
<feature type="region of interest" description="Disordered" evidence="8">
    <location>
        <begin position="1"/>
        <end position="108"/>
    </location>
</feature>
<keyword evidence="12" id="KW-1185">Reference proteome</keyword>
<dbReference type="Gene3D" id="3.40.50.12650">
    <property type="match status" value="1"/>
</dbReference>
<dbReference type="AlphaFoldDB" id="A0A3M6UVE6"/>
<evidence type="ECO:0000256" key="7">
    <source>
        <dbReference type="ARBA" id="ARBA00078423"/>
    </source>
</evidence>
<organism evidence="11 12">
    <name type="scientific">Pocillopora damicornis</name>
    <name type="common">Cauliflower coral</name>
    <name type="synonym">Millepora damicornis</name>
    <dbReference type="NCBI Taxonomy" id="46731"/>
    <lineage>
        <taxon>Eukaryota</taxon>
        <taxon>Metazoa</taxon>
        <taxon>Cnidaria</taxon>
        <taxon>Anthozoa</taxon>
        <taxon>Hexacorallia</taxon>
        <taxon>Scleractinia</taxon>
        <taxon>Astrocoeniina</taxon>
        <taxon>Pocilloporidae</taxon>
        <taxon>Pocillopora</taxon>
    </lineage>
</organism>
<gene>
    <name evidence="11" type="ORF">pdam_00004982</name>
</gene>
<dbReference type="GO" id="GO:0035312">
    <property type="term" value="F:5'-3' DNA exonuclease activity"/>
    <property type="evidence" value="ECO:0007669"/>
    <property type="project" value="TreeGrafter"/>
</dbReference>
<evidence type="ECO:0000259" key="9">
    <source>
        <dbReference type="Pfam" id="PF07522"/>
    </source>
</evidence>
<accession>A0A3M6UVE6</accession>
<dbReference type="FunFam" id="3.40.50.12650:FF:000001">
    <property type="entry name" value="DNA cross-link repair 1A"/>
    <property type="match status" value="1"/>
</dbReference>
<dbReference type="InterPro" id="IPR011084">
    <property type="entry name" value="DRMBL"/>
</dbReference>
<evidence type="ECO:0000256" key="6">
    <source>
        <dbReference type="ARBA" id="ARBA00069609"/>
    </source>
</evidence>
<dbReference type="PANTHER" id="PTHR23240">
    <property type="entry name" value="DNA CROSS-LINK REPAIR PROTEIN PSO2/SNM1-RELATED"/>
    <property type="match status" value="1"/>
</dbReference>
<protein>
    <recommendedName>
        <fullName evidence="6">DNA cross-link repair 1A protein</fullName>
    </recommendedName>
    <alternativeName>
        <fullName evidence="7">SNM1 homolog A</fullName>
    </alternativeName>
</protein>
<feature type="compositionally biased region" description="Polar residues" evidence="8">
    <location>
        <begin position="462"/>
        <end position="474"/>
    </location>
</feature>
<keyword evidence="5" id="KW-0539">Nucleus</keyword>
<dbReference type="Proteomes" id="UP000275408">
    <property type="component" value="Unassembled WGS sequence"/>
</dbReference>
<feature type="region of interest" description="Disordered" evidence="8">
    <location>
        <begin position="460"/>
        <end position="522"/>
    </location>
</feature>
<feature type="region of interest" description="Disordered" evidence="8">
    <location>
        <begin position="275"/>
        <end position="311"/>
    </location>
</feature>
<feature type="compositionally biased region" description="Polar residues" evidence="8">
    <location>
        <begin position="283"/>
        <end position="308"/>
    </location>
</feature>
<dbReference type="OrthoDB" id="262529at2759"/>
<evidence type="ECO:0000256" key="2">
    <source>
        <dbReference type="ARBA" id="ARBA00010304"/>
    </source>
</evidence>
<dbReference type="GO" id="GO:0036297">
    <property type="term" value="P:interstrand cross-link repair"/>
    <property type="evidence" value="ECO:0007669"/>
    <property type="project" value="TreeGrafter"/>
</dbReference>
<feature type="region of interest" description="Disordered" evidence="8">
    <location>
        <begin position="238"/>
        <end position="258"/>
    </location>
</feature>
<dbReference type="FunFam" id="3.60.15.10:FF:000010">
    <property type="entry name" value="DNA cross-link repair 1A"/>
    <property type="match status" value="1"/>
</dbReference>
<feature type="domain" description="Metallo-beta-lactamase" evidence="10">
    <location>
        <begin position="548"/>
        <end position="696"/>
    </location>
</feature>
<dbReference type="GO" id="GO:0005634">
    <property type="term" value="C:nucleus"/>
    <property type="evidence" value="ECO:0007669"/>
    <property type="project" value="UniProtKB-SubCell"/>
</dbReference>
<proteinExistence type="inferred from homology"/>
<evidence type="ECO:0000256" key="8">
    <source>
        <dbReference type="SAM" id="MobiDB-lite"/>
    </source>
</evidence>
<evidence type="ECO:0000259" key="10">
    <source>
        <dbReference type="Pfam" id="PF12706"/>
    </source>
</evidence>
<feature type="compositionally biased region" description="Polar residues" evidence="8">
    <location>
        <begin position="502"/>
        <end position="522"/>
    </location>
</feature>
<feature type="compositionally biased region" description="Acidic residues" evidence="8">
    <location>
        <begin position="1"/>
        <end position="10"/>
    </location>
</feature>
<dbReference type="Pfam" id="PF12706">
    <property type="entry name" value="Lactamase_B_2"/>
    <property type="match status" value="1"/>
</dbReference>
<feature type="region of interest" description="Disordered" evidence="8">
    <location>
        <begin position="380"/>
        <end position="401"/>
    </location>
</feature>
<dbReference type="STRING" id="46731.A0A3M6UVE6"/>
<dbReference type="CDD" id="cd16273">
    <property type="entry name" value="SNM1A-1C-like_MBL-fold"/>
    <property type="match status" value="1"/>
</dbReference>
<comment type="subcellular location">
    <subcellularLocation>
        <location evidence="1">Nucleus</location>
    </subcellularLocation>
</comment>
<keyword evidence="3" id="KW-0227">DNA damage</keyword>
<dbReference type="InterPro" id="IPR036866">
    <property type="entry name" value="RibonucZ/Hydroxyglut_hydro"/>
</dbReference>
<comment type="similarity">
    <text evidence="2">Belongs to the DNA repair metallo-beta-lactamase (DRMBL) family.</text>
</comment>
<evidence type="ECO:0000313" key="12">
    <source>
        <dbReference type="Proteomes" id="UP000275408"/>
    </source>
</evidence>
<dbReference type="InterPro" id="IPR001279">
    <property type="entry name" value="Metallo-B-lactamas"/>
</dbReference>
<keyword evidence="4" id="KW-0234">DNA repair</keyword>
<dbReference type="EMBL" id="RCHS01000623">
    <property type="protein sequence ID" value="RMX57673.1"/>
    <property type="molecule type" value="Genomic_DNA"/>
</dbReference>
<dbReference type="GO" id="GO:0003684">
    <property type="term" value="F:damaged DNA binding"/>
    <property type="evidence" value="ECO:0007669"/>
    <property type="project" value="TreeGrafter"/>
</dbReference>
<evidence type="ECO:0000256" key="1">
    <source>
        <dbReference type="ARBA" id="ARBA00004123"/>
    </source>
</evidence>
<evidence type="ECO:0000313" key="11">
    <source>
        <dbReference type="EMBL" id="RMX57673.1"/>
    </source>
</evidence>
<evidence type="ECO:0000256" key="5">
    <source>
        <dbReference type="ARBA" id="ARBA00023242"/>
    </source>
</evidence>